<accession>A0A6J5LHB3</accession>
<sequence>MKVADAVEVLANTYQSLDAVAQGLEVKASEVATALAKAKPDTVEFVCLTVLSRYNPVQTEVAPTESTE</sequence>
<proteinExistence type="predicted"/>
<organism evidence="1">
    <name type="scientific">uncultured Caudovirales phage</name>
    <dbReference type="NCBI Taxonomy" id="2100421"/>
    <lineage>
        <taxon>Viruses</taxon>
        <taxon>Duplodnaviria</taxon>
        <taxon>Heunggongvirae</taxon>
        <taxon>Uroviricota</taxon>
        <taxon>Caudoviricetes</taxon>
        <taxon>Peduoviridae</taxon>
        <taxon>Maltschvirus</taxon>
        <taxon>Maltschvirus maltsch</taxon>
    </lineage>
</organism>
<reference evidence="1" key="1">
    <citation type="submission" date="2020-04" db="EMBL/GenBank/DDBJ databases">
        <authorList>
            <person name="Chiriac C."/>
            <person name="Salcher M."/>
            <person name="Ghai R."/>
            <person name="Kavagutti S V."/>
        </authorList>
    </citation>
    <scope>NUCLEOTIDE SEQUENCE</scope>
</reference>
<evidence type="ECO:0000313" key="1">
    <source>
        <dbReference type="EMBL" id="CAB4132546.1"/>
    </source>
</evidence>
<gene>
    <name evidence="1" type="ORF">UFOVP259_49</name>
</gene>
<name>A0A6J5LHB3_9CAUD</name>
<dbReference type="EMBL" id="LR796261">
    <property type="protein sequence ID" value="CAB4132546.1"/>
    <property type="molecule type" value="Genomic_DNA"/>
</dbReference>
<protein>
    <submittedName>
        <fullName evidence="1">Uncharacterized protein</fullName>
    </submittedName>
</protein>